<evidence type="ECO:0000256" key="3">
    <source>
        <dbReference type="PIRSR" id="PIRSR603782-1"/>
    </source>
</evidence>
<name>A0A2C9D0S3_9HYPH</name>
<evidence type="ECO:0000256" key="1">
    <source>
        <dbReference type="ARBA" id="ARBA00010996"/>
    </source>
</evidence>
<dbReference type="Gene3D" id="3.40.30.10">
    <property type="entry name" value="Glutaredoxin"/>
    <property type="match status" value="1"/>
</dbReference>
<dbReference type="AlphaFoldDB" id="A0A2C9D0S3"/>
<dbReference type="CDD" id="cd02968">
    <property type="entry name" value="SCO"/>
    <property type="match status" value="1"/>
</dbReference>
<dbReference type="InterPro" id="IPR003782">
    <property type="entry name" value="SCO1/SenC"/>
</dbReference>
<dbReference type="Proteomes" id="UP000223606">
    <property type="component" value="Chromosome 1"/>
</dbReference>
<dbReference type="InterPro" id="IPR036249">
    <property type="entry name" value="Thioredoxin-like_sf"/>
</dbReference>
<dbReference type="KEGG" id="hdi:HDIA_0282"/>
<dbReference type="InterPro" id="IPR013766">
    <property type="entry name" value="Thioredoxin_domain"/>
</dbReference>
<evidence type="ECO:0000256" key="4">
    <source>
        <dbReference type="PIRSR" id="PIRSR603782-2"/>
    </source>
</evidence>
<organism evidence="7 8">
    <name type="scientific">Hartmannibacter diazotrophicus</name>
    <dbReference type="NCBI Taxonomy" id="1482074"/>
    <lineage>
        <taxon>Bacteria</taxon>
        <taxon>Pseudomonadati</taxon>
        <taxon>Pseudomonadota</taxon>
        <taxon>Alphaproteobacteria</taxon>
        <taxon>Hyphomicrobiales</taxon>
        <taxon>Pleomorphomonadaceae</taxon>
        <taxon>Hartmannibacter</taxon>
    </lineage>
</organism>
<dbReference type="Pfam" id="PF02630">
    <property type="entry name" value="SCO1-SenC"/>
    <property type="match status" value="1"/>
</dbReference>
<evidence type="ECO:0000313" key="7">
    <source>
        <dbReference type="EMBL" id="SON53823.1"/>
    </source>
</evidence>
<evidence type="ECO:0000259" key="6">
    <source>
        <dbReference type="PROSITE" id="PS51352"/>
    </source>
</evidence>
<feature type="transmembrane region" description="Helical" evidence="5">
    <location>
        <begin position="9"/>
        <end position="28"/>
    </location>
</feature>
<keyword evidence="4" id="KW-1015">Disulfide bond</keyword>
<keyword evidence="5" id="KW-0472">Membrane</keyword>
<proteinExistence type="inferred from homology"/>
<feature type="disulfide bond" description="Redox-active" evidence="4">
    <location>
        <begin position="72"/>
        <end position="76"/>
    </location>
</feature>
<evidence type="ECO:0000313" key="8">
    <source>
        <dbReference type="Proteomes" id="UP000223606"/>
    </source>
</evidence>
<keyword evidence="3" id="KW-0479">Metal-binding</keyword>
<keyword evidence="2 3" id="KW-0186">Copper</keyword>
<feature type="binding site" evidence="3">
    <location>
        <position position="72"/>
    </location>
    <ligand>
        <name>Cu cation</name>
        <dbReference type="ChEBI" id="CHEBI:23378"/>
    </ligand>
</feature>
<sequence length="197" mass="21186">MTRLKAIRIALWVAVAVLTATTVGVFMIRETETPANAAIGGPFTLEDAGGKPVTEAVFTGKPHLIFFGYTHCPDVCPTTLADMTVLLDDLGPAGKDLVIAFITVDPERDTPEVLKSYLSSFSPQIVGLTGTDAEIADVVSAYRAYRRKVPGEAGEYTMDHTASVYLFDDTGDFRGTIDLSETDDVRLAKVKRLLGIG</sequence>
<keyword evidence="5" id="KW-1133">Transmembrane helix</keyword>
<dbReference type="EMBL" id="LT960614">
    <property type="protein sequence ID" value="SON53823.1"/>
    <property type="molecule type" value="Genomic_DNA"/>
</dbReference>
<feature type="binding site" evidence="3">
    <location>
        <position position="76"/>
    </location>
    <ligand>
        <name>Cu cation</name>
        <dbReference type="ChEBI" id="CHEBI:23378"/>
    </ligand>
</feature>
<keyword evidence="5" id="KW-0812">Transmembrane</keyword>
<evidence type="ECO:0000256" key="5">
    <source>
        <dbReference type="SAM" id="Phobius"/>
    </source>
</evidence>
<dbReference type="OrthoDB" id="9790194at2"/>
<dbReference type="PROSITE" id="PS51352">
    <property type="entry name" value="THIOREDOXIN_2"/>
    <property type="match status" value="1"/>
</dbReference>
<dbReference type="PANTHER" id="PTHR12151">
    <property type="entry name" value="ELECTRON TRANSPORT PROTIN SCO1/SENC FAMILY MEMBER"/>
    <property type="match status" value="1"/>
</dbReference>
<dbReference type="GO" id="GO:0046872">
    <property type="term" value="F:metal ion binding"/>
    <property type="evidence" value="ECO:0007669"/>
    <property type="project" value="UniProtKB-KW"/>
</dbReference>
<accession>A0A2C9D0S3</accession>
<feature type="binding site" evidence="3">
    <location>
        <position position="160"/>
    </location>
    <ligand>
        <name>Cu cation</name>
        <dbReference type="ChEBI" id="CHEBI:23378"/>
    </ligand>
</feature>
<evidence type="ECO:0000256" key="2">
    <source>
        <dbReference type="ARBA" id="ARBA00023008"/>
    </source>
</evidence>
<reference evidence="8" key="1">
    <citation type="submission" date="2017-09" db="EMBL/GenBank/DDBJ databases">
        <title>Genome sequence of Nannocystis excedens DSM 71.</title>
        <authorList>
            <person name="Blom J."/>
        </authorList>
    </citation>
    <scope>NUCLEOTIDE SEQUENCE [LARGE SCALE GENOMIC DNA]</scope>
    <source>
        <strain evidence="8">type strain: E19</strain>
    </source>
</reference>
<protein>
    <submittedName>
        <fullName evidence="7">BsSco</fullName>
    </submittedName>
</protein>
<keyword evidence="8" id="KW-1185">Reference proteome</keyword>
<dbReference type="PANTHER" id="PTHR12151:SF25">
    <property type="entry name" value="LINALOOL DEHYDRATASE_ISOMERASE DOMAIN-CONTAINING PROTEIN"/>
    <property type="match status" value="1"/>
</dbReference>
<feature type="domain" description="Thioredoxin" evidence="6">
    <location>
        <begin position="34"/>
        <end position="195"/>
    </location>
</feature>
<dbReference type="SUPFAM" id="SSF52833">
    <property type="entry name" value="Thioredoxin-like"/>
    <property type="match status" value="1"/>
</dbReference>
<comment type="similarity">
    <text evidence="1">Belongs to the SCO1/2 family.</text>
</comment>
<gene>
    <name evidence="7" type="primary">ypmQ_1</name>
    <name evidence="7" type="ORF">HDIA_0282</name>
</gene>
<dbReference type="FunFam" id="3.40.30.10:FF:000013">
    <property type="entry name" value="Blast:Protein SCO1 homolog, mitochondrial"/>
    <property type="match status" value="1"/>
</dbReference>
<dbReference type="RefSeq" id="WP_099553685.1">
    <property type="nucleotide sequence ID" value="NZ_LT960614.1"/>
</dbReference>